<dbReference type="SMART" id="SM00648">
    <property type="entry name" value="SWAP"/>
    <property type="match status" value="2"/>
</dbReference>
<feature type="domain" description="SURP motif" evidence="8">
    <location>
        <begin position="15"/>
        <end position="57"/>
    </location>
</feature>
<dbReference type="FunFam" id="1.10.10.790:FF:000015">
    <property type="entry name" value="Splicing factor 3A subunit 1"/>
    <property type="match status" value="1"/>
</dbReference>
<feature type="region of interest" description="Disordered" evidence="7">
    <location>
        <begin position="70"/>
        <end position="96"/>
    </location>
</feature>
<evidence type="ECO:0000256" key="4">
    <source>
        <dbReference type="ARBA" id="ARBA00022737"/>
    </source>
</evidence>
<sequence>MPSDIILPPQGIREVIEKTAGYIVRNGVAFETRLRDAERNTPKFSFLFEDDGYYAYYSWRLREIGNGRSTDVSAGRVGEASKEPEQPKGPVQPPDFQFSARMPNMNAKDLDIVKLTARHAAGRGRAWITALSQRENGNPQFDFLRPQHSLHQFFTRLTGQYADLMTAGSQDDGRIEKARDARLEHNTRDPYHILEQARQRAEYVKYQALQKQQEEEQAEKDKLEFAQIDWHDFVVVETVEFTEVDDQADLPPPTSKNALQSASLEQKAMMSLNPSSRRIEEAMPGEETYYVPHAPAVQMPPPQPNWQPQQSEPEPMDYKSQAQQAQEDEDERRIRERQEEREKAAQAQAAAKGIGGPMRIRNDYTPRAQARKQNVGLALCPNCKQQVPFSELEEHMRIELLDPRWKEQKARADARYSTTNLSTADVANNLKRLASQRSDVFDGVTGLPISEEEAARRKKAATSYDGQPESKDAARIAQMHSLNIEEQLKQIKQKFTS</sequence>
<dbReference type="SUPFAM" id="SSF109905">
    <property type="entry name" value="Surp module (SWAP domain)"/>
    <property type="match status" value="2"/>
</dbReference>
<feature type="region of interest" description="Disordered" evidence="7">
    <location>
        <begin position="445"/>
        <end position="475"/>
    </location>
</feature>
<keyword evidence="5" id="KW-0508">mRNA splicing</keyword>
<evidence type="ECO:0000259" key="8">
    <source>
        <dbReference type="PROSITE" id="PS50128"/>
    </source>
</evidence>
<dbReference type="Gene3D" id="1.10.10.790">
    <property type="entry name" value="Surp module"/>
    <property type="match status" value="2"/>
</dbReference>
<evidence type="ECO:0000256" key="7">
    <source>
        <dbReference type="SAM" id="MobiDB-lite"/>
    </source>
</evidence>
<dbReference type="InterPro" id="IPR000061">
    <property type="entry name" value="Surp"/>
</dbReference>
<dbReference type="PANTHER" id="PTHR15316">
    <property type="entry name" value="SPLICEOSOME ASSOCIATED PROTEIN 114/SWAP SPLICING FACTOR-RELATED"/>
    <property type="match status" value="1"/>
</dbReference>
<keyword evidence="4" id="KW-0677">Repeat</keyword>
<keyword evidence="3" id="KW-0747">Spliceosome</keyword>
<dbReference type="Proteomes" id="UP000799750">
    <property type="component" value="Unassembled WGS sequence"/>
</dbReference>
<comment type="subcellular location">
    <subcellularLocation>
        <location evidence="1">Nucleus</location>
    </subcellularLocation>
</comment>
<proteinExistence type="predicted"/>
<feature type="region of interest" description="Disordered" evidence="7">
    <location>
        <begin position="294"/>
        <end position="360"/>
    </location>
</feature>
<evidence type="ECO:0000313" key="10">
    <source>
        <dbReference type="Proteomes" id="UP000799750"/>
    </source>
</evidence>
<evidence type="ECO:0000256" key="2">
    <source>
        <dbReference type="ARBA" id="ARBA00022664"/>
    </source>
</evidence>
<evidence type="ECO:0000256" key="5">
    <source>
        <dbReference type="ARBA" id="ARBA00023187"/>
    </source>
</evidence>
<dbReference type="GO" id="GO:0005686">
    <property type="term" value="C:U2 snRNP"/>
    <property type="evidence" value="ECO:0007669"/>
    <property type="project" value="TreeGrafter"/>
</dbReference>
<dbReference type="GO" id="GO:0071004">
    <property type="term" value="C:U2-type prespliceosome"/>
    <property type="evidence" value="ECO:0007669"/>
    <property type="project" value="TreeGrafter"/>
</dbReference>
<dbReference type="GO" id="GO:0045292">
    <property type="term" value="P:mRNA cis splicing, via spliceosome"/>
    <property type="evidence" value="ECO:0007669"/>
    <property type="project" value="InterPro"/>
</dbReference>
<feature type="domain" description="SURP motif" evidence="8">
    <location>
        <begin position="112"/>
        <end position="154"/>
    </location>
</feature>
<dbReference type="AlphaFoldDB" id="A0A6A6QA00"/>
<evidence type="ECO:0000256" key="3">
    <source>
        <dbReference type="ARBA" id="ARBA00022728"/>
    </source>
</evidence>
<dbReference type="Pfam" id="PF01805">
    <property type="entry name" value="Surp"/>
    <property type="match status" value="2"/>
</dbReference>
<dbReference type="InterPro" id="IPR035967">
    <property type="entry name" value="SWAP/Surp_sf"/>
</dbReference>
<keyword evidence="10" id="KW-1185">Reference proteome</keyword>
<evidence type="ECO:0000313" key="9">
    <source>
        <dbReference type="EMBL" id="KAF2488869.1"/>
    </source>
</evidence>
<reference evidence="9" key="1">
    <citation type="journal article" date="2020" name="Stud. Mycol.">
        <title>101 Dothideomycetes genomes: a test case for predicting lifestyles and emergence of pathogens.</title>
        <authorList>
            <person name="Haridas S."/>
            <person name="Albert R."/>
            <person name="Binder M."/>
            <person name="Bloem J."/>
            <person name="Labutti K."/>
            <person name="Salamov A."/>
            <person name="Andreopoulos B."/>
            <person name="Baker S."/>
            <person name="Barry K."/>
            <person name="Bills G."/>
            <person name="Bluhm B."/>
            <person name="Cannon C."/>
            <person name="Castanera R."/>
            <person name="Culley D."/>
            <person name="Daum C."/>
            <person name="Ezra D."/>
            <person name="Gonzalez J."/>
            <person name="Henrissat B."/>
            <person name="Kuo A."/>
            <person name="Liang C."/>
            <person name="Lipzen A."/>
            <person name="Lutzoni F."/>
            <person name="Magnuson J."/>
            <person name="Mondo S."/>
            <person name="Nolan M."/>
            <person name="Ohm R."/>
            <person name="Pangilinan J."/>
            <person name="Park H.-J."/>
            <person name="Ramirez L."/>
            <person name="Alfaro M."/>
            <person name="Sun H."/>
            <person name="Tritt A."/>
            <person name="Yoshinaga Y."/>
            <person name="Zwiers L.-H."/>
            <person name="Turgeon B."/>
            <person name="Goodwin S."/>
            <person name="Spatafora J."/>
            <person name="Crous P."/>
            <person name="Grigoriev I."/>
        </authorList>
    </citation>
    <scope>NUCLEOTIDE SEQUENCE</scope>
    <source>
        <strain evidence="9">CBS 269.34</strain>
    </source>
</reference>
<dbReference type="GO" id="GO:0000381">
    <property type="term" value="P:regulation of alternative mRNA splicing, via spliceosome"/>
    <property type="evidence" value="ECO:0007669"/>
    <property type="project" value="TreeGrafter"/>
</dbReference>
<dbReference type="InterPro" id="IPR022030">
    <property type="entry name" value="SF3A1_dom"/>
</dbReference>
<dbReference type="OrthoDB" id="447637at2759"/>
<dbReference type="PROSITE" id="PS50128">
    <property type="entry name" value="SURP"/>
    <property type="match status" value="2"/>
</dbReference>
<organism evidence="9 10">
    <name type="scientific">Lophium mytilinum</name>
    <dbReference type="NCBI Taxonomy" id="390894"/>
    <lineage>
        <taxon>Eukaryota</taxon>
        <taxon>Fungi</taxon>
        <taxon>Dikarya</taxon>
        <taxon>Ascomycota</taxon>
        <taxon>Pezizomycotina</taxon>
        <taxon>Dothideomycetes</taxon>
        <taxon>Pleosporomycetidae</taxon>
        <taxon>Mytilinidiales</taxon>
        <taxon>Mytilinidiaceae</taxon>
        <taxon>Lophium</taxon>
    </lineage>
</organism>
<protein>
    <recommendedName>
        <fullName evidence="8">SURP motif domain-containing protein</fullName>
    </recommendedName>
</protein>
<evidence type="ECO:0000256" key="1">
    <source>
        <dbReference type="ARBA" id="ARBA00004123"/>
    </source>
</evidence>
<dbReference type="Pfam" id="PF12230">
    <property type="entry name" value="PRP21_like_P"/>
    <property type="match status" value="1"/>
</dbReference>
<dbReference type="InterPro" id="IPR045146">
    <property type="entry name" value="SF3A1"/>
</dbReference>
<accession>A0A6A6QA00</accession>
<keyword evidence="6" id="KW-0539">Nucleus</keyword>
<dbReference type="GO" id="GO:0071013">
    <property type="term" value="C:catalytic step 2 spliceosome"/>
    <property type="evidence" value="ECO:0007669"/>
    <property type="project" value="TreeGrafter"/>
</dbReference>
<keyword evidence="2" id="KW-0507">mRNA processing</keyword>
<dbReference type="FunFam" id="1.10.10.790:FF:000001">
    <property type="entry name" value="Splicing factor 3a, subunit 1"/>
    <property type="match status" value="1"/>
</dbReference>
<gene>
    <name evidence="9" type="ORF">BU16DRAFT_553635</name>
</gene>
<name>A0A6A6QA00_9PEZI</name>
<feature type="compositionally biased region" description="Basic and acidic residues" evidence="7">
    <location>
        <begin position="331"/>
        <end position="344"/>
    </location>
</feature>
<evidence type="ECO:0000256" key="6">
    <source>
        <dbReference type="ARBA" id="ARBA00023242"/>
    </source>
</evidence>
<dbReference type="GO" id="GO:0003723">
    <property type="term" value="F:RNA binding"/>
    <property type="evidence" value="ECO:0007669"/>
    <property type="project" value="InterPro"/>
</dbReference>
<dbReference type="EMBL" id="MU004200">
    <property type="protein sequence ID" value="KAF2488869.1"/>
    <property type="molecule type" value="Genomic_DNA"/>
</dbReference>
<dbReference type="PANTHER" id="PTHR15316:SF1">
    <property type="entry name" value="SPLICING FACTOR 3A SUBUNIT 1"/>
    <property type="match status" value="1"/>
</dbReference>